<dbReference type="GO" id="GO:0005524">
    <property type="term" value="F:ATP binding"/>
    <property type="evidence" value="ECO:0007669"/>
    <property type="project" value="UniProtKB-KW"/>
</dbReference>
<keyword evidence="2" id="KW-0808">Transferase</keyword>
<evidence type="ECO:0000256" key="1">
    <source>
        <dbReference type="ARBA" id="ARBA00022527"/>
    </source>
</evidence>
<dbReference type="OrthoDB" id="301415at2759"/>
<dbReference type="PANTHER" id="PTHR45992:SF11">
    <property type="entry name" value="ALPHA-TYPE PROTEIN KINASE DOMAIN-CONTAINING PROTEIN"/>
    <property type="match status" value="1"/>
</dbReference>
<dbReference type="PROSITE" id="PS51158">
    <property type="entry name" value="ALPHA_KINASE"/>
    <property type="match status" value="1"/>
</dbReference>
<gene>
    <name evidence="7" type="ORF">EGW08_000200</name>
</gene>
<organism evidence="7 8">
    <name type="scientific">Elysia chlorotica</name>
    <name type="common">Eastern emerald elysia</name>
    <name type="synonym">Sea slug</name>
    <dbReference type="NCBI Taxonomy" id="188477"/>
    <lineage>
        <taxon>Eukaryota</taxon>
        <taxon>Metazoa</taxon>
        <taxon>Spiralia</taxon>
        <taxon>Lophotrochozoa</taxon>
        <taxon>Mollusca</taxon>
        <taxon>Gastropoda</taxon>
        <taxon>Heterobranchia</taxon>
        <taxon>Euthyneura</taxon>
        <taxon>Panpulmonata</taxon>
        <taxon>Sacoglossa</taxon>
        <taxon>Placobranchoidea</taxon>
        <taxon>Plakobranchidae</taxon>
        <taxon>Elysia</taxon>
    </lineage>
</organism>
<keyword evidence="5" id="KW-0067">ATP-binding</keyword>
<dbReference type="Pfam" id="PF02816">
    <property type="entry name" value="Alpha_kinase"/>
    <property type="match status" value="1"/>
</dbReference>
<keyword evidence="8" id="KW-1185">Reference proteome</keyword>
<dbReference type="InterPro" id="IPR011009">
    <property type="entry name" value="Kinase-like_dom_sf"/>
</dbReference>
<evidence type="ECO:0000259" key="6">
    <source>
        <dbReference type="PROSITE" id="PS51158"/>
    </source>
</evidence>
<evidence type="ECO:0000313" key="8">
    <source>
        <dbReference type="Proteomes" id="UP000271974"/>
    </source>
</evidence>
<keyword evidence="3" id="KW-0547">Nucleotide-binding</keyword>
<dbReference type="AlphaFoldDB" id="A0A433UDM8"/>
<evidence type="ECO:0000256" key="2">
    <source>
        <dbReference type="ARBA" id="ARBA00022679"/>
    </source>
</evidence>
<name>A0A433UDM8_ELYCH</name>
<feature type="domain" description="Alpha-type protein kinase" evidence="6">
    <location>
        <begin position="1"/>
        <end position="222"/>
    </location>
</feature>
<sequence>ERDNVTQLCDPDSDGDVYTSSFELFPFHEGATFSLYMGMYNGSGSYAGQFCVVRSLLDVTAGSAHWKAWLKGAREAQRLAHEFNKELAYPAVFFNVPVLTRMERVSDFNSFFRCFRPHDKRLKLGEYVTLEPFLEGNFRHFNQQTISQMNLGGIIAHAFSHFTWHISRSHVICDLQGVLSGLTYTLTNPRIHSVGSDFGASDGSVQAIADFFRNHRCNNICR</sequence>
<protein>
    <recommendedName>
        <fullName evidence="6">Alpha-type protein kinase domain-containing protein</fullName>
    </recommendedName>
</protein>
<reference evidence="7 8" key="1">
    <citation type="submission" date="2019-01" db="EMBL/GenBank/DDBJ databases">
        <title>A draft genome assembly of the solar-powered sea slug Elysia chlorotica.</title>
        <authorList>
            <person name="Cai H."/>
            <person name="Li Q."/>
            <person name="Fang X."/>
            <person name="Li J."/>
            <person name="Curtis N.E."/>
            <person name="Altenburger A."/>
            <person name="Shibata T."/>
            <person name="Feng M."/>
            <person name="Maeda T."/>
            <person name="Schwartz J.A."/>
            <person name="Shigenobu S."/>
            <person name="Lundholm N."/>
            <person name="Nishiyama T."/>
            <person name="Yang H."/>
            <person name="Hasebe M."/>
            <person name="Li S."/>
            <person name="Pierce S.K."/>
            <person name="Wang J."/>
        </authorList>
    </citation>
    <scope>NUCLEOTIDE SEQUENCE [LARGE SCALE GENOMIC DNA]</scope>
    <source>
        <strain evidence="7">EC2010</strain>
        <tissue evidence="7">Whole organism of an adult</tissue>
    </source>
</reference>
<proteinExistence type="predicted"/>
<dbReference type="Proteomes" id="UP000271974">
    <property type="component" value="Unassembled WGS sequence"/>
</dbReference>
<dbReference type="CDD" id="cd04515">
    <property type="entry name" value="Alpha_kinase"/>
    <property type="match status" value="1"/>
</dbReference>
<dbReference type="InterPro" id="IPR051852">
    <property type="entry name" value="Alpha-type_PK"/>
</dbReference>
<dbReference type="EMBL" id="RQTK01000003">
    <property type="protein sequence ID" value="RUS91987.1"/>
    <property type="molecule type" value="Genomic_DNA"/>
</dbReference>
<dbReference type="SMART" id="SM00811">
    <property type="entry name" value="Alpha_kinase"/>
    <property type="match status" value="1"/>
</dbReference>
<dbReference type="Gene3D" id="3.20.200.10">
    <property type="entry name" value="MHCK/EF2 kinase"/>
    <property type="match status" value="1"/>
</dbReference>
<evidence type="ECO:0000256" key="3">
    <source>
        <dbReference type="ARBA" id="ARBA00022741"/>
    </source>
</evidence>
<dbReference type="InterPro" id="IPR004166">
    <property type="entry name" value="a-kinase_dom"/>
</dbReference>
<evidence type="ECO:0000256" key="5">
    <source>
        <dbReference type="ARBA" id="ARBA00022840"/>
    </source>
</evidence>
<dbReference type="GO" id="GO:0004674">
    <property type="term" value="F:protein serine/threonine kinase activity"/>
    <property type="evidence" value="ECO:0007669"/>
    <property type="project" value="UniProtKB-KW"/>
</dbReference>
<dbReference type="PANTHER" id="PTHR45992">
    <property type="entry name" value="EUKARYOTIC ELONGATION FACTOR 2 KINASE-RELATED"/>
    <property type="match status" value="1"/>
</dbReference>
<dbReference type="STRING" id="188477.A0A433UDM8"/>
<comment type="caution">
    <text evidence="7">The sequence shown here is derived from an EMBL/GenBank/DDBJ whole genome shotgun (WGS) entry which is preliminary data.</text>
</comment>
<feature type="non-terminal residue" evidence="7">
    <location>
        <position position="1"/>
    </location>
</feature>
<dbReference type="SUPFAM" id="SSF56112">
    <property type="entry name" value="Protein kinase-like (PK-like)"/>
    <property type="match status" value="1"/>
</dbReference>
<evidence type="ECO:0000313" key="7">
    <source>
        <dbReference type="EMBL" id="RUS91987.1"/>
    </source>
</evidence>
<evidence type="ECO:0000256" key="4">
    <source>
        <dbReference type="ARBA" id="ARBA00022777"/>
    </source>
</evidence>
<keyword evidence="4" id="KW-0418">Kinase</keyword>
<keyword evidence="1" id="KW-0723">Serine/threonine-protein kinase</keyword>
<accession>A0A433UDM8</accession>
<feature type="non-terminal residue" evidence="7">
    <location>
        <position position="222"/>
    </location>
</feature>